<comment type="subcellular location">
    <subcellularLocation>
        <location evidence="1">Cell membrane</location>
        <topology evidence="1">Multi-pass membrane protein</topology>
    </subcellularLocation>
</comment>
<feature type="transmembrane region" description="Helical" evidence="6">
    <location>
        <begin position="282"/>
        <end position="300"/>
    </location>
</feature>
<name>A0A4P2VGH0_FLUSA</name>
<dbReference type="InterPro" id="IPR022791">
    <property type="entry name" value="L-PG_synthase/AglD"/>
</dbReference>
<feature type="transmembrane region" description="Helical" evidence="6">
    <location>
        <begin position="146"/>
        <end position="167"/>
    </location>
</feature>
<dbReference type="Proteomes" id="UP000291236">
    <property type="component" value="Chromosome"/>
</dbReference>
<dbReference type="EMBL" id="AP019368">
    <property type="protein sequence ID" value="BBH51691.1"/>
    <property type="molecule type" value="Genomic_DNA"/>
</dbReference>
<sequence length="372" mass="41375">MKSIAKLLLLLIISISFIYFMHTKNILDVKSLAYAIENNKKYLLLISILQLLNCLFMTLRYHSLLKIFSIKTNLQNVTAATFVSNGIGLWMPGSLAIIEVIRISLMLGAHYQKTDNYSNMTQIKNTNLAELAAKSKLAAASLFDRLIGFFVMLFFGSITTFIIYLQTIHLNDTLYSKNLLFLFSLSFILMLIIIVVPFLAKSIYFRRFLERVERLILTTFKSGKMHLFFKKIFSEINSLLDVISLGIRSIRSFLGPIIYSFICLIMAVFGTYYSSIAISNPIPLHAIFATVSILSIASLIPMGFGGVGGMQLVAVVLFSIFGISPQAASSAQLLQTSVNLLAITGVGLLFARLSAGQIRAILDARKKETVVS</sequence>
<keyword evidence="8" id="KW-1185">Reference proteome</keyword>
<evidence type="ECO:0000256" key="2">
    <source>
        <dbReference type="ARBA" id="ARBA00022475"/>
    </source>
</evidence>
<feature type="transmembrane region" description="Helical" evidence="6">
    <location>
        <begin position="42"/>
        <end position="61"/>
    </location>
</feature>
<dbReference type="KEGG" id="sbf:JCM31447_01080"/>
<keyword evidence="3 6" id="KW-0812">Transmembrane</keyword>
<evidence type="ECO:0000256" key="3">
    <source>
        <dbReference type="ARBA" id="ARBA00022692"/>
    </source>
</evidence>
<feature type="transmembrane region" description="Helical" evidence="6">
    <location>
        <begin position="253"/>
        <end position="276"/>
    </location>
</feature>
<evidence type="ECO:0000313" key="8">
    <source>
        <dbReference type="Proteomes" id="UP000291236"/>
    </source>
</evidence>
<feature type="transmembrane region" description="Helical" evidence="6">
    <location>
        <begin position="340"/>
        <end position="362"/>
    </location>
</feature>
<keyword evidence="2" id="KW-1003">Cell membrane</keyword>
<reference evidence="7 8" key="1">
    <citation type="submission" date="2018-12" db="EMBL/GenBank/DDBJ databases">
        <title>Rubrispira sanarue gen. nov., sp., nov., a member of the order Silvanigrellales, isolated from a brackish lake in Hamamatsu Japan.</title>
        <authorList>
            <person name="Maejima Y."/>
            <person name="Iino T."/>
            <person name="Muraguchi Y."/>
            <person name="Fukuda K."/>
            <person name="Nojiri H."/>
            <person name="Ohkuma M."/>
            <person name="Moriuchi R."/>
            <person name="Dohra H."/>
            <person name="Kimbara K."/>
            <person name="Shintani M."/>
        </authorList>
    </citation>
    <scope>NUCLEOTIDE SEQUENCE [LARGE SCALE GENOMIC DNA]</scope>
    <source>
        <strain evidence="7 8">RF1110005</strain>
    </source>
</reference>
<dbReference type="GO" id="GO:0005886">
    <property type="term" value="C:plasma membrane"/>
    <property type="evidence" value="ECO:0007669"/>
    <property type="project" value="UniProtKB-SubCell"/>
</dbReference>
<gene>
    <name evidence="7" type="ORF">JCM31447_01080</name>
</gene>
<evidence type="ECO:0000256" key="6">
    <source>
        <dbReference type="SAM" id="Phobius"/>
    </source>
</evidence>
<feature type="transmembrane region" description="Helical" evidence="6">
    <location>
        <begin position="7"/>
        <end position="22"/>
    </location>
</feature>
<keyword evidence="4 6" id="KW-1133">Transmembrane helix</keyword>
<feature type="transmembrane region" description="Helical" evidence="6">
    <location>
        <begin position="312"/>
        <end position="334"/>
    </location>
</feature>
<proteinExistence type="predicted"/>
<dbReference type="OrthoDB" id="5293674at2"/>
<dbReference type="RefSeq" id="WP_130605479.1">
    <property type="nucleotide sequence ID" value="NZ_AP019368.1"/>
</dbReference>
<accession>A0A4P2VGH0</accession>
<feature type="transmembrane region" description="Helical" evidence="6">
    <location>
        <begin position="179"/>
        <end position="200"/>
    </location>
</feature>
<evidence type="ECO:0000256" key="5">
    <source>
        <dbReference type="ARBA" id="ARBA00023136"/>
    </source>
</evidence>
<evidence type="ECO:0000256" key="4">
    <source>
        <dbReference type="ARBA" id="ARBA00022989"/>
    </source>
</evidence>
<evidence type="ECO:0000313" key="7">
    <source>
        <dbReference type="EMBL" id="BBH51691.1"/>
    </source>
</evidence>
<evidence type="ECO:0000256" key="1">
    <source>
        <dbReference type="ARBA" id="ARBA00004651"/>
    </source>
</evidence>
<protein>
    <submittedName>
        <fullName evidence="7">Uncharacterized protein</fullName>
    </submittedName>
</protein>
<keyword evidence="5 6" id="KW-0472">Membrane</keyword>
<organism evidence="7 8">
    <name type="scientific">Fluviispira sanaruensis</name>
    <dbReference type="NCBI Taxonomy" id="2493639"/>
    <lineage>
        <taxon>Bacteria</taxon>
        <taxon>Pseudomonadati</taxon>
        <taxon>Bdellovibrionota</taxon>
        <taxon>Oligoflexia</taxon>
        <taxon>Silvanigrellales</taxon>
        <taxon>Silvanigrellaceae</taxon>
        <taxon>Fluviispira</taxon>
    </lineage>
</organism>
<dbReference type="AlphaFoldDB" id="A0A4P2VGH0"/>
<dbReference type="Pfam" id="PF03706">
    <property type="entry name" value="LPG_synthase_TM"/>
    <property type="match status" value="1"/>
</dbReference>